<evidence type="ECO:0000256" key="2">
    <source>
        <dbReference type="SAM" id="Phobius"/>
    </source>
</evidence>
<feature type="transmembrane region" description="Helical" evidence="2">
    <location>
        <begin position="40"/>
        <end position="58"/>
    </location>
</feature>
<dbReference type="Proteomes" id="UP000308671">
    <property type="component" value="Unassembled WGS sequence"/>
</dbReference>
<reference evidence="3 4" key="1">
    <citation type="submission" date="2017-12" db="EMBL/GenBank/DDBJ databases">
        <title>Comparative genomics of Botrytis spp.</title>
        <authorList>
            <person name="Valero-Jimenez C.A."/>
            <person name="Tapia P."/>
            <person name="Veloso J."/>
            <person name="Silva-Moreno E."/>
            <person name="Staats M."/>
            <person name="Valdes J.H."/>
            <person name="Van Kan J.A.L."/>
        </authorList>
    </citation>
    <scope>NUCLEOTIDE SEQUENCE [LARGE SCALE GENOMIC DNA]</scope>
    <source>
        <strain evidence="3 4">MUCL435</strain>
    </source>
</reference>
<dbReference type="EMBL" id="PQXL01000218">
    <property type="protein sequence ID" value="THV48967.1"/>
    <property type="molecule type" value="Genomic_DNA"/>
</dbReference>
<comment type="caution">
    <text evidence="3">The sequence shown here is derived from an EMBL/GenBank/DDBJ whole genome shotgun (WGS) entry which is preliminary data.</text>
</comment>
<organism evidence="3 4">
    <name type="scientific">Botrytis galanthina</name>
    <dbReference type="NCBI Taxonomy" id="278940"/>
    <lineage>
        <taxon>Eukaryota</taxon>
        <taxon>Fungi</taxon>
        <taxon>Dikarya</taxon>
        <taxon>Ascomycota</taxon>
        <taxon>Pezizomycotina</taxon>
        <taxon>Leotiomycetes</taxon>
        <taxon>Helotiales</taxon>
        <taxon>Sclerotiniaceae</taxon>
        <taxon>Botrytis</taxon>
    </lineage>
</organism>
<evidence type="ECO:0008006" key="5">
    <source>
        <dbReference type="Google" id="ProtNLM"/>
    </source>
</evidence>
<feature type="transmembrane region" description="Helical" evidence="2">
    <location>
        <begin position="192"/>
        <end position="210"/>
    </location>
</feature>
<keyword evidence="4" id="KW-1185">Reference proteome</keyword>
<keyword evidence="2" id="KW-1133">Transmembrane helix</keyword>
<keyword evidence="2" id="KW-0812">Transmembrane</keyword>
<feature type="transmembrane region" description="Helical" evidence="2">
    <location>
        <begin position="216"/>
        <end position="238"/>
    </location>
</feature>
<dbReference type="AlphaFoldDB" id="A0A4S8QUI6"/>
<feature type="region of interest" description="Disordered" evidence="1">
    <location>
        <begin position="1"/>
        <end position="23"/>
    </location>
</feature>
<name>A0A4S8QUI6_9HELO</name>
<keyword evidence="2" id="KW-0472">Membrane</keyword>
<protein>
    <recommendedName>
        <fullName evidence="5">Transmembrane protein</fullName>
    </recommendedName>
</protein>
<evidence type="ECO:0000256" key="1">
    <source>
        <dbReference type="SAM" id="MobiDB-lite"/>
    </source>
</evidence>
<gene>
    <name evidence="3" type="ORF">BGAL_0218g00100</name>
</gene>
<proteinExistence type="predicted"/>
<evidence type="ECO:0000313" key="4">
    <source>
        <dbReference type="Proteomes" id="UP000308671"/>
    </source>
</evidence>
<dbReference type="OrthoDB" id="3556874at2759"/>
<sequence>MASTDMSTQTEMRSPTSATPTKSGLHQALWGWLKDTEIRTSPLTLAIALLGLITAVIYGTSNWIQSSTAADSAAKANRLALFTACISFPEQPNIIDSNFCRANRNASLDGFAKRDVAATSLPVLWDMDVLAEALKIVQPAWQCNVLCGQEKVSHPPGLALMLSIPISNGENCQLDCLDPIQATSWEERHGEILFVTAHVLMSLPLITLSLPQRYPVFDAIATGLTFLLWFVLIPVSLITLRPQKLMLMVLTLSTIHPKWLWTFLSLCLTGKTALLSLF</sequence>
<accession>A0A4S8QUI6</accession>
<evidence type="ECO:0000313" key="3">
    <source>
        <dbReference type="EMBL" id="THV48967.1"/>
    </source>
</evidence>